<dbReference type="Gene3D" id="3.30.930.10">
    <property type="entry name" value="Bira Bifunctional Protein, Domain 2"/>
    <property type="match status" value="1"/>
</dbReference>
<feature type="binding site" evidence="6 9">
    <location>
        <begin position="183"/>
        <end position="185"/>
    </location>
    <ligand>
        <name>substrate</name>
    </ligand>
</feature>
<comment type="caution">
    <text evidence="12">The sequence shown here is derived from an EMBL/GenBank/DDBJ whole genome shotgun (WGS) entry which is preliminary data.</text>
</comment>
<evidence type="ECO:0000256" key="6">
    <source>
        <dbReference type="HAMAP-Rule" id="MF_00013"/>
    </source>
</evidence>
<comment type="catalytic activity">
    <reaction evidence="6 7">
        <text>octanoyl-[ACP] + L-lysyl-[protein] = N(6)-octanoyl-L-lysyl-[protein] + holo-[ACP] + H(+)</text>
        <dbReference type="Rhea" id="RHEA:17665"/>
        <dbReference type="Rhea" id="RHEA-COMP:9636"/>
        <dbReference type="Rhea" id="RHEA-COMP:9685"/>
        <dbReference type="Rhea" id="RHEA-COMP:9752"/>
        <dbReference type="Rhea" id="RHEA-COMP:9928"/>
        <dbReference type="ChEBI" id="CHEBI:15378"/>
        <dbReference type="ChEBI" id="CHEBI:29969"/>
        <dbReference type="ChEBI" id="CHEBI:64479"/>
        <dbReference type="ChEBI" id="CHEBI:78463"/>
        <dbReference type="ChEBI" id="CHEBI:78809"/>
        <dbReference type="EC" id="2.3.1.181"/>
    </reaction>
</comment>
<comment type="miscellaneous">
    <text evidence="6">In the reaction, the free carboxyl group of octanoic acid is attached via an amide linkage to the epsilon-amino group of a specific lysine residue of lipoyl domains of lipoate-dependent enzymes.</text>
</comment>
<evidence type="ECO:0000256" key="5">
    <source>
        <dbReference type="ARBA" id="ARBA00024732"/>
    </source>
</evidence>
<feature type="binding site" evidence="6 9">
    <location>
        <begin position="97"/>
        <end position="104"/>
    </location>
    <ligand>
        <name>substrate</name>
    </ligand>
</feature>
<name>A0A512CI93_9BACT</name>
<dbReference type="HAMAP" id="MF_00013">
    <property type="entry name" value="LipB"/>
    <property type="match status" value="1"/>
</dbReference>
<evidence type="ECO:0000256" key="4">
    <source>
        <dbReference type="ARBA" id="ARBA00023315"/>
    </source>
</evidence>
<evidence type="ECO:0000256" key="8">
    <source>
        <dbReference type="PIRSR" id="PIRSR016262-1"/>
    </source>
</evidence>
<evidence type="ECO:0000256" key="7">
    <source>
        <dbReference type="PIRNR" id="PIRNR016262"/>
    </source>
</evidence>
<dbReference type="GO" id="GO:0005737">
    <property type="term" value="C:cytoplasm"/>
    <property type="evidence" value="ECO:0007669"/>
    <property type="project" value="UniProtKB-SubCell"/>
</dbReference>
<reference evidence="12 13" key="1">
    <citation type="submission" date="2019-07" db="EMBL/GenBank/DDBJ databases">
        <title>Whole genome shotgun sequence of Cyclobacterium qasimii NBRC 106168.</title>
        <authorList>
            <person name="Hosoyama A."/>
            <person name="Uohara A."/>
            <person name="Ohji S."/>
            <person name="Ichikawa N."/>
        </authorList>
    </citation>
    <scope>NUCLEOTIDE SEQUENCE [LARGE SCALE GENOMIC DNA]</scope>
    <source>
        <strain evidence="12 13">NBRC 106168</strain>
    </source>
</reference>
<evidence type="ECO:0000313" key="13">
    <source>
        <dbReference type="Proteomes" id="UP000321301"/>
    </source>
</evidence>
<proteinExistence type="inferred from homology"/>
<evidence type="ECO:0000256" key="1">
    <source>
        <dbReference type="ARBA" id="ARBA00004821"/>
    </source>
</evidence>
<dbReference type="PROSITE" id="PS01313">
    <property type="entry name" value="LIPB"/>
    <property type="match status" value="1"/>
</dbReference>
<comment type="similarity">
    <text evidence="6 7">Belongs to the LipB family.</text>
</comment>
<dbReference type="InterPro" id="IPR045864">
    <property type="entry name" value="aa-tRNA-synth_II/BPL/LPL"/>
</dbReference>
<dbReference type="EMBL" id="BJYV01000031">
    <property type="protein sequence ID" value="GEO23947.1"/>
    <property type="molecule type" value="Genomic_DNA"/>
</dbReference>
<dbReference type="SUPFAM" id="SSF55681">
    <property type="entry name" value="Class II aaRS and biotin synthetases"/>
    <property type="match status" value="1"/>
</dbReference>
<feature type="site" description="Lowers pKa of active site Cys" evidence="6 10">
    <location>
        <position position="167"/>
    </location>
</feature>
<comment type="subcellular location">
    <subcellularLocation>
        <location evidence="6">Cytoplasm</location>
    </subcellularLocation>
</comment>
<evidence type="ECO:0000256" key="10">
    <source>
        <dbReference type="PIRSR" id="PIRSR016262-3"/>
    </source>
</evidence>
<keyword evidence="3 6" id="KW-0808">Transferase</keyword>
<dbReference type="EC" id="2.3.1.181" evidence="6 7"/>
<accession>A0A512CI93</accession>
<dbReference type="Pfam" id="PF21948">
    <property type="entry name" value="LplA-B_cat"/>
    <property type="match status" value="1"/>
</dbReference>
<dbReference type="PANTHER" id="PTHR10993:SF12">
    <property type="entry name" value="OCTANOYLTRANSFERASE"/>
    <property type="match status" value="1"/>
</dbReference>
<gene>
    <name evidence="6 12" type="primary">lipB</name>
    <name evidence="12" type="ORF">CQA01_44810</name>
</gene>
<evidence type="ECO:0000313" key="12">
    <source>
        <dbReference type="EMBL" id="GEO23947.1"/>
    </source>
</evidence>
<evidence type="ECO:0000256" key="9">
    <source>
        <dbReference type="PIRSR" id="PIRSR016262-2"/>
    </source>
</evidence>
<keyword evidence="13" id="KW-1185">Reference proteome</keyword>
<evidence type="ECO:0000256" key="3">
    <source>
        <dbReference type="ARBA" id="ARBA00022679"/>
    </source>
</evidence>
<dbReference type="UniPathway" id="UPA00538">
    <property type="reaction ID" value="UER00592"/>
</dbReference>
<dbReference type="PROSITE" id="PS51733">
    <property type="entry name" value="BPL_LPL_CATALYTIC"/>
    <property type="match status" value="1"/>
</dbReference>
<feature type="binding site" evidence="6 9">
    <location>
        <begin position="170"/>
        <end position="172"/>
    </location>
    <ligand>
        <name>substrate</name>
    </ligand>
</feature>
<organism evidence="12 13">
    <name type="scientific">Cyclobacterium qasimii</name>
    <dbReference type="NCBI Taxonomy" id="1350429"/>
    <lineage>
        <taxon>Bacteria</taxon>
        <taxon>Pseudomonadati</taxon>
        <taxon>Bacteroidota</taxon>
        <taxon>Cytophagia</taxon>
        <taxon>Cytophagales</taxon>
        <taxon>Cyclobacteriaceae</taxon>
        <taxon>Cyclobacterium</taxon>
    </lineage>
</organism>
<keyword evidence="2 6" id="KW-0963">Cytoplasm</keyword>
<dbReference type="Proteomes" id="UP000321301">
    <property type="component" value="Unassembled WGS sequence"/>
</dbReference>
<dbReference type="GO" id="GO:0009249">
    <property type="term" value="P:protein lipoylation"/>
    <property type="evidence" value="ECO:0007669"/>
    <property type="project" value="InterPro"/>
</dbReference>
<dbReference type="NCBIfam" id="NF010925">
    <property type="entry name" value="PRK14345.1"/>
    <property type="match status" value="1"/>
</dbReference>
<comment type="pathway">
    <text evidence="1 6 7">Protein modification; protein lipoylation via endogenous pathway; protein N(6)-(lipoyl)lysine from octanoyl-[acyl-carrier-protein]: step 1/2.</text>
</comment>
<dbReference type="NCBIfam" id="TIGR00214">
    <property type="entry name" value="lipB"/>
    <property type="match status" value="1"/>
</dbReference>
<dbReference type="GO" id="GO:0033819">
    <property type="term" value="F:lipoyl(octanoyl) transferase activity"/>
    <property type="evidence" value="ECO:0007669"/>
    <property type="project" value="UniProtKB-EC"/>
</dbReference>
<feature type="active site" description="Acyl-thioester intermediate" evidence="6 8">
    <location>
        <position position="201"/>
    </location>
</feature>
<keyword evidence="4 6" id="KW-0012">Acyltransferase</keyword>
<comment type="function">
    <text evidence="5 6 7">Catalyzes the transfer of endogenously produced octanoic acid from octanoyl-acyl-carrier-protein onto the lipoyl domains of lipoate-dependent enzymes. Lipoyl-ACP can also act as a substrate although octanoyl-ACP is likely to be the physiological substrate.</text>
</comment>
<protein>
    <recommendedName>
        <fullName evidence="6 7">Octanoyltransferase</fullName>
        <ecNumber evidence="6 7">2.3.1.181</ecNumber>
    </recommendedName>
    <alternativeName>
        <fullName evidence="6">Lipoate-protein ligase B</fullName>
    </alternativeName>
    <alternativeName>
        <fullName evidence="6">Lipoyl/octanoyl transferase</fullName>
    </alternativeName>
    <alternativeName>
        <fullName evidence="6">Octanoyl-[acyl-carrier-protein]-protein N-octanoyltransferase</fullName>
    </alternativeName>
</protein>
<evidence type="ECO:0000259" key="11">
    <source>
        <dbReference type="PROSITE" id="PS51733"/>
    </source>
</evidence>
<feature type="domain" description="BPL/LPL catalytic" evidence="11">
    <location>
        <begin position="52"/>
        <end position="240"/>
    </location>
</feature>
<dbReference type="InterPro" id="IPR000544">
    <property type="entry name" value="Octanoyltransferase"/>
</dbReference>
<evidence type="ECO:0000256" key="2">
    <source>
        <dbReference type="ARBA" id="ARBA00022490"/>
    </source>
</evidence>
<dbReference type="FunFam" id="3.30.930.10:FF:000035">
    <property type="entry name" value="Putative lipoyltransferase 2, mitochondrial"/>
    <property type="match status" value="1"/>
</dbReference>
<dbReference type="PIRSF" id="PIRSF016262">
    <property type="entry name" value="LPLase"/>
    <property type="match status" value="1"/>
</dbReference>
<dbReference type="CDD" id="cd16444">
    <property type="entry name" value="LipB"/>
    <property type="match status" value="1"/>
</dbReference>
<dbReference type="AlphaFoldDB" id="A0A512CI93"/>
<dbReference type="InterPro" id="IPR020605">
    <property type="entry name" value="Octanoyltransferase_CS"/>
</dbReference>
<dbReference type="InterPro" id="IPR004143">
    <property type="entry name" value="BPL_LPL_catalytic"/>
</dbReference>
<sequence length="247" mass="28245">MHKVNQFINKKVIFRDLGTKNYQESWDYQEKLFAQTVEVKISNRKAAPDKEQITDNYLLFVEHPHVYTLGKSGKSENLLLDEAGLKQYAASYYPINRGGDITYHGPGQLVGYPILDLDNFFTDIHKYLRFLEEAVIATLEDYGIAAGRIAGLTGVWIDHIEQKNPRKICALGVKSSRWVTMHGFAFNVNTDLSYFNHIIPCGISDKAVTSMQLELGKEVLLSEVKDRVKFHIGRLFEMELLISEEQK</sequence>
<dbReference type="PANTHER" id="PTHR10993">
    <property type="entry name" value="OCTANOYLTRANSFERASE"/>
    <property type="match status" value="1"/>
</dbReference>